<comment type="caution">
    <text evidence="1">The sequence shown here is derived from an EMBL/GenBank/DDBJ whole genome shotgun (WGS) entry which is preliminary data.</text>
</comment>
<dbReference type="EMBL" id="JAUSWN010000012">
    <property type="protein sequence ID" value="MDQ0479914.1"/>
    <property type="molecule type" value="Genomic_DNA"/>
</dbReference>
<reference evidence="1 2" key="1">
    <citation type="submission" date="2023-07" db="EMBL/GenBank/DDBJ databases">
        <title>Genomic Encyclopedia of Type Strains, Phase IV (KMG-IV): sequencing the most valuable type-strain genomes for metagenomic binning, comparative biology and taxonomic classification.</title>
        <authorList>
            <person name="Goeker M."/>
        </authorList>
    </citation>
    <scope>NUCLEOTIDE SEQUENCE [LARGE SCALE GENOMIC DNA]</scope>
    <source>
        <strain evidence="1 2">DSM 1400</strain>
    </source>
</reference>
<evidence type="ECO:0000313" key="2">
    <source>
        <dbReference type="Proteomes" id="UP001224418"/>
    </source>
</evidence>
<organism evidence="1 2">
    <name type="scientific">Hathewaya limosa</name>
    <name type="common">Clostridium limosum</name>
    <dbReference type="NCBI Taxonomy" id="1536"/>
    <lineage>
        <taxon>Bacteria</taxon>
        <taxon>Bacillati</taxon>
        <taxon>Bacillota</taxon>
        <taxon>Clostridia</taxon>
        <taxon>Eubacteriales</taxon>
        <taxon>Clostridiaceae</taxon>
        <taxon>Hathewaya</taxon>
    </lineage>
</organism>
<protein>
    <submittedName>
        <fullName evidence="1">IS30 family transposase</fullName>
    </submittedName>
</protein>
<sequence length="169" mass="20274">MTNEERDQIILLRCQGLSYEKISKALGLKRDTIRAFCKRNGLNGQAADIKESHKKIVIDEFTYKICLYCGKKLEQKQTGRRKKYCSIECKREWEKGHRKIYILKCQYCGKDYESKGFKNRKYCSHECYIRDRFWREEDAAEIVRKLFKRESIPSIPKWVKDLLLKTNDE</sequence>
<keyword evidence="2" id="KW-1185">Reference proteome</keyword>
<proteinExistence type="predicted"/>
<name>A0ABU0JS66_HATLI</name>
<dbReference type="Proteomes" id="UP001224418">
    <property type="component" value="Unassembled WGS sequence"/>
</dbReference>
<dbReference type="RefSeq" id="WP_307355834.1">
    <property type="nucleotide sequence ID" value="NZ_BAAACJ010000037.1"/>
</dbReference>
<accession>A0ABU0JS66</accession>
<evidence type="ECO:0000313" key="1">
    <source>
        <dbReference type="EMBL" id="MDQ0479914.1"/>
    </source>
</evidence>
<dbReference type="Gene3D" id="1.10.10.60">
    <property type="entry name" value="Homeodomain-like"/>
    <property type="match status" value="1"/>
</dbReference>
<gene>
    <name evidence="1" type="ORF">QOZ93_001656</name>
</gene>